<evidence type="ECO:0000256" key="3">
    <source>
        <dbReference type="ARBA" id="ARBA00022454"/>
    </source>
</evidence>
<comment type="catalytic activity">
    <reaction evidence="11 14">
        <text>O-phospho-L-threonyl-[protein] + H2O = L-threonyl-[protein] + phosphate</text>
        <dbReference type="Rhea" id="RHEA:47004"/>
        <dbReference type="Rhea" id="RHEA-COMP:11060"/>
        <dbReference type="Rhea" id="RHEA-COMP:11605"/>
        <dbReference type="ChEBI" id="CHEBI:15377"/>
        <dbReference type="ChEBI" id="CHEBI:30013"/>
        <dbReference type="ChEBI" id="CHEBI:43474"/>
        <dbReference type="ChEBI" id="CHEBI:61977"/>
        <dbReference type="EC" id="3.1.3.16"/>
    </reaction>
</comment>
<dbReference type="GO" id="GO:0000785">
    <property type="term" value="C:chromatin"/>
    <property type="evidence" value="ECO:0007669"/>
    <property type="project" value="UniProtKB-ARBA"/>
</dbReference>
<dbReference type="GO" id="GO:0005634">
    <property type="term" value="C:nucleus"/>
    <property type="evidence" value="ECO:0007669"/>
    <property type="project" value="TreeGrafter"/>
</dbReference>
<evidence type="ECO:0000259" key="15">
    <source>
        <dbReference type="PROSITE" id="PS50026"/>
    </source>
</evidence>
<dbReference type="AlphaFoldDB" id="A0AA36DIH6"/>
<dbReference type="Pfam" id="PF00149">
    <property type="entry name" value="Metallophos"/>
    <property type="match status" value="1"/>
</dbReference>
<feature type="domain" description="EGF-like" evidence="15">
    <location>
        <begin position="582"/>
        <end position="619"/>
    </location>
</feature>
<comment type="caution">
    <text evidence="13">Lacks conserved residue(s) required for the propagation of feature annotation.</text>
</comment>
<dbReference type="PROSITE" id="PS01186">
    <property type="entry name" value="EGF_2"/>
    <property type="match status" value="4"/>
</dbReference>
<evidence type="ECO:0000313" key="16">
    <source>
        <dbReference type="EMBL" id="CAJ0586990.1"/>
    </source>
</evidence>
<organism evidence="16 17">
    <name type="scientific">Mesorhabditis spiculigera</name>
    <dbReference type="NCBI Taxonomy" id="96644"/>
    <lineage>
        <taxon>Eukaryota</taxon>
        <taxon>Metazoa</taxon>
        <taxon>Ecdysozoa</taxon>
        <taxon>Nematoda</taxon>
        <taxon>Chromadorea</taxon>
        <taxon>Rhabditida</taxon>
        <taxon>Rhabditina</taxon>
        <taxon>Rhabditomorpha</taxon>
        <taxon>Rhabditoidea</taxon>
        <taxon>Rhabditidae</taxon>
        <taxon>Mesorhabditinae</taxon>
        <taxon>Mesorhabditis</taxon>
    </lineage>
</organism>
<feature type="domain" description="EGF-like" evidence="15">
    <location>
        <begin position="621"/>
        <end position="662"/>
    </location>
</feature>
<reference evidence="16" key="1">
    <citation type="submission" date="2023-06" db="EMBL/GenBank/DDBJ databases">
        <authorList>
            <person name="Delattre M."/>
        </authorList>
    </citation>
    <scope>NUCLEOTIDE SEQUENCE</scope>
    <source>
        <strain evidence="16">AF72</strain>
    </source>
</reference>
<comment type="function">
    <text evidence="12">Probable phosphatase which plays a redundant role with gsp-4 in spermatogenesis by regulating sister chromatid segregation during meiosis. In addition, involved in sperm motility by controlling the dynamic disassembly of major sperm proteins (MSP) in the spermatozoan pseudopodium.</text>
</comment>
<feature type="domain" description="EGF-like" evidence="15">
    <location>
        <begin position="363"/>
        <end position="414"/>
    </location>
</feature>
<keyword evidence="17" id="KW-1185">Reference proteome</keyword>
<keyword evidence="4" id="KW-0479">Metal-binding</keyword>
<protein>
    <recommendedName>
        <fullName evidence="14">Serine/threonine-protein phosphatase</fullName>
        <ecNumber evidence="14">3.1.3.16</ecNumber>
    </recommendedName>
</protein>
<dbReference type="Pfam" id="PF16891">
    <property type="entry name" value="STPPase_N"/>
    <property type="match status" value="1"/>
</dbReference>
<dbReference type="SUPFAM" id="SSF56300">
    <property type="entry name" value="Metallo-dependent phosphatases"/>
    <property type="match status" value="1"/>
</dbReference>
<dbReference type="SMART" id="SM00156">
    <property type="entry name" value="PP2Ac"/>
    <property type="match status" value="1"/>
</dbReference>
<feature type="non-terminal residue" evidence="16">
    <location>
        <position position="1045"/>
    </location>
</feature>
<dbReference type="PRINTS" id="PR00114">
    <property type="entry name" value="STPHPHTASE"/>
</dbReference>
<keyword evidence="3" id="KW-0158">Chromosome</keyword>
<feature type="domain" description="EGF-like" evidence="15">
    <location>
        <begin position="430"/>
        <end position="469"/>
    </location>
</feature>
<sequence>MAKVLAVFLFAEECSGGLIFLKKLIPRRKKDLKKRKKQLTKKNTNLFQTGAKAVNLLKKFRAYVKRNPSIPAVQPRRSLAAVPRDKNYDPCADGQVCVNGVCVNKGGKLMNSLKTKISLVFTAIAPGRILSGSAVSVADAYTIIDIASLAKAKKEFPNAVHNPEEHKLEVKYRCDCLEGYFGDLCELTPNDIECQADFCLNNGVGEWRQNEGEDGHCHCTCDPGYAGEQCEYMLPCPAYDCNYGTCKDEKIEDTNGDIAFEPKCECGGTFPYTMITIHGENCSRLEVPGPVLADPEKMGVIPCVENDASPKDWKSWISNVEKYSKALELSSDDVKLVKSFSQQCRRPKPDSSTGGDYEIKPENWDECNEELGNHDSFCLNGGVCQPLGIDLKSATKLMVPSCDCEDEYEGTYCQYRRRDACDPTMDEFINGLTRSHRCTHPNNGVCNSEIRKNEAVCLCHVGYSGTLCEKFDPCAEAPCPLHSHCVALDPDKNRRESMSLKLYRCVCNDGYQNASPDQRLDCQPGNNTGRCVDKSLCLHGNCHDCGNKAPEGNIDLCDEHENLQRYKCFCHVGFSGYRCDHPLSACATNECKNGAICREVDAQDYRCVCRPGTRGSFCEHVDDYCIAFGFDVCVNGNCFESIYLARGFECECWHGWGGRNCEVELDLFERLEKAWNKHEAVLTGIVFTTLTTVIIIFFHCLTPPPVKSKDKKKMSKLPNIFCIGKLMEQDQDPELDISDVIIRLINLKGWCPPFPLGEWEVLELCRQASAIFASQPMLLNLDAPMKICGDIHGQFYDLLRIFELGGYPPKSNYLFLGDYVDRGKQSLEVICLLFAFKIKYPENFFLLRGNHEDAAQNYVWGFYDECITRLFDRAIYREFNKAFAQMPVAAIVGQRIFCAHGGISRSLESMKQIMDLPRLESVPSSGLLCDILWSDPDSHFESWGPNTRGISMTYGIEAADEFLDRFGLDLICRAHQVVEDGYEFAHEKRVLTLFSAPNYSSRYDNAAAILNVGPDLLCSIQILKPTKDAREPVIKKPYSQAQRNF</sequence>
<comment type="caution">
    <text evidence="16">The sequence shown here is derived from an EMBL/GenBank/DDBJ whole genome shotgun (WGS) entry which is preliminary data.</text>
</comment>
<dbReference type="InterPro" id="IPR004843">
    <property type="entry name" value="Calcineurin-like_PHP"/>
</dbReference>
<feature type="disulfide bond" evidence="13">
    <location>
        <begin position="609"/>
        <end position="618"/>
    </location>
</feature>
<dbReference type="GO" id="GO:0007060">
    <property type="term" value="P:male meiosis chromosome segregation"/>
    <property type="evidence" value="ECO:0007669"/>
    <property type="project" value="UniProtKB-ARBA"/>
</dbReference>
<evidence type="ECO:0000256" key="10">
    <source>
        <dbReference type="ARBA" id="ARBA00047761"/>
    </source>
</evidence>
<dbReference type="GO" id="GO:0007283">
    <property type="term" value="P:spermatogenesis"/>
    <property type="evidence" value="ECO:0007669"/>
    <property type="project" value="UniProtKB-KW"/>
</dbReference>
<dbReference type="Pfam" id="PF00008">
    <property type="entry name" value="EGF"/>
    <property type="match status" value="1"/>
</dbReference>
<evidence type="ECO:0000256" key="4">
    <source>
        <dbReference type="ARBA" id="ARBA00022723"/>
    </source>
</evidence>
<keyword evidence="7" id="KW-0904">Protein phosphatase</keyword>
<dbReference type="GO" id="GO:0005737">
    <property type="term" value="C:cytoplasm"/>
    <property type="evidence" value="ECO:0007669"/>
    <property type="project" value="TreeGrafter"/>
</dbReference>
<dbReference type="GO" id="GO:0046872">
    <property type="term" value="F:metal ion binding"/>
    <property type="evidence" value="ECO:0007669"/>
    <property type="project" value="UniProtKB-KW"/>
</dbReference>
<feature type="disulfide bond" evidence="13">
    <location>
        <begin position="633"/>
        <end position="650"/>
    </location>
</feature>
<keyword evidence="13" id="KW-1015">Disulfide bond</keyword>
<comment type="similarity">
    <text evidence="2 14">Belongs to the PPP phosphatase family.</text>
</comment>
<dbReference type="GO" id="GO:0031272">
    <property type="term" value="P:regulation of pseudopodium assembly"/>
    <property type="evidence" value="ECO:0007669"/>
    <property type="project" value="UniProtKB-ARBA"/>
</dbReference>
<dbReference type="PANTHER" id="PTHR11668:SF496">
    <property type="entry name" value="SERINE_THREONINE-PROTEIN PHOSPHATASE"/>
    <property type="match status" value="1"/>
</dbReference>
<evidence type="ECO:0000256" key="9">
    <source>
        <dbReference type="ARBA" id="ARBA00037818"/>
    </source>
</evidence>
<dbReference type="GO" id="GO:0004722">
    <property type="term" value="F:protein serine/threonine phosphatase activity"/>
    <property type="evidence" value="ECO:0007669"/>
    <property type="project" value="UniProtKB-EC"/>
</dbReference>
<keyword evidence="6" id="KW-0744">Spermatogenesis</keyword>
<keyword evidence="13" id="KW-0245">EGF-like domain</keyword>
<dbReference type="Proteomes" id="UP001177023">
    <property type="component" value="Unassembled WGS sequence"/>
</dbReference>
<accession>A0AA36DIH6</accession>
<dbReference type="GO" id="GO:0018991">
    <property type="term" value="P:egg-laying behavior"/>
    <property type="evidence" value="ECO:0007669"/>
    <property type="project" value="UniProtKB-ARBA"/>
</dbReference>
<dbReference type="SMART" id="SM00181">
    <property type="entry name" value="EGF"/>
    <property type="match status" value="9"/>
</dbReference>
<feature type="disulfide bond" evidence="13">
    <location>
        <begin position="404"/>
        <end position="413"/>
    </location>
</feature>
<dbReference type="InterPro" id="IPR029052">
    <property type="entry name" value="Metallo-depent_PP-like"/>
</dbReference>
<evidence type="ECO:0000256" key="1">
    <source>
        <dbReference type="ARBA" id="ARBA00004286"/>
    </source>
</evidence>
<keyword evidence="8" id="KW-0464">Manganese</keyword>
<evidence type="ECO:0000256" key="7">
    <source>
        <dbReference type="ARBA" id="ARBA00022912"/>
    </source>
</evidence>
<dbReference type="InterPro" id="IPR050341">
    <property type="entry name" value="PP1_catalytic_subunit"/>
</dbReference>
<dbReference type="Gene3D" id="3.60.21.10">
    <property type="match status" value="1"/>
</dbReference>
<dbReference type="EC" id="3.1.3.16" evidence="14"/>
<dbReference type="InterPro" id="IPR031675">
    <property type="entry name" value="STPPase_N"/>
</dbReference>
<feature type="disulfide bond" evidence="13">
    <location>
        <begin position="652"/>
        <end position="661"/>
    </location>
</feature>
<comment type="subcellular location">
    <subcellularLocation>
        <location evidence="9">Cell projection</location>
        <location evidence="9">Pseudopodium</location>
    </subcellularLocation>
    <subcellularLocation>
        <location evidence="1">Chromosome</location>
    </subcellularLocation>
</comment>
<evidence type="ECO:0000256" key="13">
    <source>
        <dbReference type="PROSITE-ProRule" id="PRU00076"/>
    </source>
</evidence>
<evidence type="ECO:0000256" key="12">
    <source>
        <dbReference type="ARBA" id="ARBA00054219"/>
    </source>
</evidence>
<evidence type="ECO:0000256" key="8">
    <source>
        <dbReference type="ARBA" id="ARBA00023211"/>
    </source>
</evidence>
<dbReference type="InterPro" id="IPR006186">
    <property type="entry name" value="Ser/Thr-sp_prot-phosphatase"/>
</dbReference>
<feature type="domain" description="EGF-like" evidence="15">
    <location>
        <begin position="190"/>
        <end position="231"/>
    </location>
</feature>
<dbReference type="GO" id="GO:0031143">
    <property type="term" value="C:pseudopodium"/>
    <property type="evidence" value="ECO:0007669"/>
    <property type="project" value="UniProtKB-SubCell"/>
</dbReference>
<dbReference type="PROSITE" id="PS00125">
    <property type="entry name" value="SER_THR_PHOSPHATASE"/>
    <property type="match status" value="1"/>
</dbReference>
<evidence type="ECO:0000313" key="17">
    <source>
        <dbReference type="Proteomes" id="UP001177023"/>
    </source>
</evidence>
<dbReference type="SUPFAM" id="SSF57196">
    <property type="entry name" value="EGF/Laminin"/>
    <property type="match status" value="2"/>
</dbReference>
<dbReference type="PROSITE" id="PS50026">
    <property type="entry name" value="EGF_3"/>
    <property type="match status" value="5"/>
</dbReference>
<name>A0AA36DIH6_9BILA</name>
<dbReference type="Gene3D" id="2.10.25.10">
    <property type="entry name" value="Laminin"/>
    <property type="match status" value="5"/>
</dbReference>
<keyword evidence="5 14" id="KW-0378">Hydrolase</keyword>
<dbReference type="GO" id="GO:0097723">
    <property type="term" value="P:amoeboid sperm motility"/>
    <property type="evidence" value="ECO:0007669"/>
    <property type="project" value="UniProtKB-ARBA"/>
</dbReference>
<proteinExistence type="inferred from homology"/>
<comment type="catalytic activity">
    <reaction evidence="10">
        <text>O-phospho-L-seryl-[protein] + H2O = L-seryl-[protein] + phosphate</text>
        <dbReference type="Rhea" id="RHEA:20629"/>
        <dbReference type="Rhea" id="RHEA-COMP:9863"/>
        <dbReference type="Rhea" id="RHEA-COMP:11604"/>
        <dbReference type="ChEBI" id="CHEBI:15377"/>
        <dbReference type="ChEBI" id="CHEBI:29999"/>
        <dbReference type="ChEBI" id="CHEBI:43474"/>
        <dbReference type="ChEBI" id="CHEBI:83421"/>
        <dbReference type="EC" id="3.1.3.16"/>
    </reaction>
</comment>
<dbReference type="PANTHER" id="PTHR11668">
    <property type="entry name" value="SERINE/THREONINE PROTEIN PHOSPHATASE"/>
    <property type="match status" value="1"/>
</dbReference>
<evidence type="ECO:0000256" key="6">
    <source>
        <dbReference type="ARBA" id="ARBA00022871"/>
    </source>
</evidence>
<dbReference type="EMBL" id="CATQJA010002709">
    <property type="protein sequence ID" value="CAJ0586990.1"/>
    <property type="molecule type" value="Genomic_DNA"/>
</dbReference>
<dbReference type="PROSITE" id="PS00022">
    <property type="entry name" value="EGF_1"/>
    <property type="match status" value="6"/>
</dbReference>
<dbReference type="FunFam" id="3.60.21.10:FF:000026">
    <property type="entry name" value="Serine/threonine-protein phosphatase"/>
    <property type="match status" value="1"/>
</dbReference>
<evidence type="ECO:0000256" key="11">
    <source>
        <dbReference type="ARBA" id="ARBA00048336"/>
    </source>
</evidence>
<evidence type="ECO:0000256" key="5">
    <source>
        <dbReference type="ARBA" id="ARBA00022801"/>
    </source>
</evidence>
<evidence type="ECO:0000256" key="14">
    <source>
        <dbReference type="RuleBase" id="RU004273"/>
    </source>
</evidence>
<gene>
    <name evidence="16" type="ORF">MSPICULIGERA_LOCUS24970</name>
</gene>
<keyword evidence="6" id="KW-0221">Differentiation</keyword>
<dbReference type="InterPro" id="IPR000742">
    <property type="entry name" value="EGF"/>
</dbReference>
<evidence type="ECO:0000256" key="2">
    <source>
        <dbReference type="ARBA" id="ARBA00008294"/>
    </source>
</evidence>
<feature type="disulfide bond" evidence="13">
    <location>
        <begin position="459"/>
        <end position="468"/>
    </location>
</feature>